<accession>A0A914Z9H6</accession>
<feature type="compositionally biased region" description="Polar residues" evidence="1">
    <location>
        <begin position="155"/>
        <end position="175"/>
    </location>
</feature>
<protein>
    <submittedName>
        <fullName evidence="4">BTB domain-containing protein</fullName>
    </submittedName>
</protein>
<evidence type="ECO:0000256" key="1">
    <source>
        <dbReference type="SAM" id="MobiDB-lite"/>
    </source>
</evidence>
<name>A0A914Z9H6_9BILA</name>
<dbReference type="WBParaSite" id="PSU_v2.g8570.t1">
    <property type="protein sequence ID" value="PSU_v2.g8570.t1"/>
    <property type="gene ID" value="PSU_v2.g8570"/>
</dbReference>
<dbReference type="Gene3D" id="3.30.710.10">
    <property type="entry name" value="Potassium Channel Kv1.1, Chain A"/>
    <property type="match status" value="1"/>
</dbReference>
<feature type="region of interest" description="Disordered" evidence="1">
    <location>
        <begin position="155"/>
        <end position="191"/>
    </location>
</feature>
<feature type="domain" description="BTB" evidence="2">
    <location>
        <begin position="226"/>
        <end position="291"/>
    </location>
</feature>
<proteinExistence type="predicted"/>
<dbReference type="SUPFAM" id="SSF54695">
    <property type="entry name" value="POZ domain"/>
    <property type="match status" value="1"/>
</dbReference>
<evidence type="ECO:0000313" key="3">
    <source>
        <dbReference type="Proteomes" id="UP000887577"/>
    </source>
</evidence>
<keyword evidence="3" id="KW-1185">Reference proteome</keyword>
<evidence type="ECO:0000259" key="2">
    <source>
        <dbReference type="PROSITE" id="PS50097"/>
    </source>
</evidence>
<reference evidence="4" key="1">
    <citation type="submission" date="2022-11" db="UniProtKB">
        <authorList>
            <consortium name="WormBaseParasite"/>
        </authorList>
    </citation>
    <scope>IDENTIFICATION</scope>
</reference>
<dbReference type="Proteomes" id="UP000887577">
    <property type="component" value="Unplaced"/>
</dbReference>
<dbReference type="InterPro" id="IPR000210">
    <property type="entry name" value="BTB/POZ_dom"/>
</dbReference>
<dbReference type="PROSITE" id="PS50097">
    <property type="entry name" value="BTB"/>
    <property type="match status" value="1"/>
</dbReference>
<organism evidence="3 4">
    <name type="scientific">Panagrolaimus superbus</name>
    <dbReference type="NCBI Taxonomy" id="310955"/>
    <lineage>
        <taxon>Eukaryota</taxon>
        <taxon>Metazoa</taxon>
        <taxon>Ecdysozoa</taxon>
        <taxon>Nematoda</taxon>
        <taxon>Chromadorea</taxon>
        <taxon>Rhabditida</taxon>
        <taxon>Tylenchina</taxon>
        <taxon>Panagrolaimomorpha</taxon>
        <taxon>Panagrolaimoidea</taxon>
        <taxon>Panagrolaimidae</taxon>
        <taxon>Panagrolaimus</taxon>
    </lineage>
</organism>
<evidence type="ECO:0000313" key="4">
    <source>
        <dbReference type="WBParaSite" id="PSU_v2.g8570.t1"/>
    </source>
</evidence>
<dbReference type="InterPro" id="IPR011333">
    <property type="entry name" value="SKP1/BTB/POZ_sf"/>
</dbReference>
<sequence>MKGDFDILKLEYELYSSNKRTTISIPYDKDTKCFTDGGPHLSQSAKIYILVDAEFQTVVSVTHRLQIPQARFEFLEINQMFVDNLVLSNSGENVSFKYYGKRIDSENLEVHIENPGALGVKLNGKKGDFHYAVKLQDIDLMLSFIFELTESDQQTSASSESRPLSTSEQNDTNDVVESKPSESPENVVSWNPEMIKSPPPSLCVNQMKICPSNCEWYKSFRDKNYQDINLVAVDGTHLQCHHSILTKHSTKFTEIFEESKIFPAQINIDLDSNLLKVALKFLDDKSNSISGYESNLFVFADQWNISALIEACRPVVKDSINSKKCLRSFSICF</sequence>
<dbReference type="AlphaFoldDB" id="A0A914Z9H6"/>